<keyword evidence="3 5" id="KW-0479">Metal-binding</keyword>
<feature type="transmembrane region" description="Helical" evidence="6">
    <location>
        <begin position="20"/>
        <end position="38"/>
    </location>
</feature>
<dbReference type="GO" id="GO:0005506">
    <property type="term" value="F:iron ion binding"/>
    <property type="evidence" value="ECO:0007669"/>
    <property type="project" value="InterPro"/>
</dbReference>
<dbReference type="GO" id="GO:0004497">
    <property type="term" value="F:monooxygenase activity"/>
    <property type="evidence" value="ECO:0007669"/>
    <property type="project" value="InterPro"/>
</dbReference>
<dbReference type="STRING" id="1408157.A0A1J7J8Z6"/>
<dbReference type="GO" id="GO:0020037">
    <property type="term" value="F:heme binding"/>
    <property type="evidence" value="ECO:0007669"/>
    <property type="project" value="InterPro"/>
</dbReference>
<dbReference type="EMBL" id="KV875101">
    <property type="protein sequence ID" value="OIW25652.1"/>
    <property type="molecule type" value="Genomic_DNA"/>
</dbReference>
<dbReference type="InterPro" id="IPR001128">
    <property type="entry name" value="Cyt_P450"/>
</dbReference>
<organism evidence="7 8">
    <name type="scientific">Coniochaeta ligniaria NRRL 30616</name>
    <dbReference type="NCBI Taxonomy" id="1408157"/>
    <lineage>
        <taxon>Eukaryota</taxon>
        <taxon>Fungi</taxon>
        <taxon>Dikarya</taxon>
        <taxon>Ascomycota</taxon>
        <taxon>Pezizomycotina</taxon>
        <taxon>Sordariomycetes</taxon>
        <taxon>Sordariomycetidae</taxon>
        <taxon>Coniochaetales</taxon>
        <taxon>Coniochaetaceae</taxon>
        <taxon>Coniochaeta</taxon>
    </lineage>
</organism>
<dbReference type="SUPFAM" id="SSF48264">
    <property type="entry name" value="Cytochrome P450"/>
    <property type="match status" value="1"/>
</dbReference>
<dbReference type="InterPro" id="IPR036396">
    <property type="entry name" value="Cyt_P450_sf"/>
</dbReference>
<dbReference type="PRINTS" id="PR00463">
    <property type="entry name" value="EP450I"/>
</dbReference>
<keyword evidence="6" id="KW-0472">Membrane</keyword>
<comment type="cofactor">
    <cofactor evidence="5">
        <name>heme</name>
        <dbReference type="ChEBI" id="CHEBI:30413"/>
    </cofactor>
</comment>
<dbReference type="Proteomes" id="UP000182658">
    <property type="component" value="Unassembled WGS sequence"/>
</dbReference>
<dbReference type="PANTHER" id="PTHR24305:SF166">
    <property type="entry name" value="CYTOCHROME P450 12A4, MITOCHONDRIAL-RELATED"/>
    <property type="match status" value="1"/>
</dbReference>
<dbReference type="PRINTS" id="PR00385">
    <property type="entry name" value="P450"/>
</dbReference>
<gene>
    <name evidence="7" type="ORF">CONLIGDRAFT_708325</name>
</gene>
<dbReference type="InterPro" id="IPR002401">
    <property type="entry name" value="Cyt_P450_E_grp-I"/>
</dbReference>
<proteinExistence type="inferred from homology"/>
<dbReference type="GO" id="GO:0016705">
    <property type="term" value="F:oxidoreductase activity, acting on paired donors, with incorporation or reduction of molecular oxygen"/>
    <property type="evidence" value="ECO:0007669"/>
    <property type="project" value="InterPro"/>
</dbReference>
<evidence type="ECO:0000313" key="8">
    <source>
        <dbReference type="Proteomes" id="UP000182658"/>
    </source>
</evidence>
<evidence type="ECO:0000256" key="4">
    <source>
        <dbReference type="ARBA" id="ARBA00023004"/>
    </source>
</evidence>
<evidence type="ECO:0000256" key="1">
    <source>
        <dbReference type="ARBA" id="ARBA00010617"/>
    </source>
</evidence>
<keyword evidence="4 5" id="KW-0408">Iron</keyword>
<evidence type="ECO:0000256" key="6">
    <source>
        <dbReference type="SAM" id="Phobius"/>
    </source>
</evidence>
<dbReference type="PANTHER" id="PTHR24305">
    <property type="entry name" value="CYTOCHROME P450"/>
    <property type="match status" value="1"/>
</dbReference>
<name>A0A1J7J8Z6_9PEZI</name>
<keyword evidence="8" id="KW-1185">Reference proteome</keyword>
<feature type="binding site" description="axial binding residue" evidence="5">
    <location>
        <position position="464"/>
    </location>
    <ligand>
        <name>heme</name>
        <dbReference type="ChEBI" id="CHEBI:30413"/>
    </ligand>
    <ligandPart>
        <name>Fe</name>
        <dbReference type="ChEBI" id="CHEBI:18248"/>
    </ligandPart>
</feature>
<keyword evidence="2 5" id="KW-0349">Heme</keyword>
<evidence type="ECO:0000256" key="3">
    <source>
        <dbReference type="ARBA" id="ARBA00022723"/>
    </source>
</evidence>
<dbReference type="InterPro" id="IPR050121">
    <property type="entry name" value="Cytochrome_P450_monoxygenase"/>
</dbReference>
<keyword evidence="6" id="KW-0812">Transmembrane</keyword>
<dbReference type="OrthoDB" id="3945418at2759"/>
<dbReference type="Pfam" id="PF00067">
    <property type="entry name" value="p450"/>
    <property type="match status" value="1"/>
</dbReference>
<reference evidence="7 8" key="1">
    <citation type="submission" date="2016-10" db="EMBL/GenBank/DDBJ databases">
        <title>Draft genome sequence of Coniochaeta ligniaria NRRL30616, a lignocellulolytic fungus for bioabatement of inhibitors in plant biomass hydrolysates.</title>
        <authorList>
            <consortium name="DOE Joint Genome Institute"/>
            <person name="Jimenez D.J."/>
            <person name="Hector R.E."/>
            <person name="Riley R."/>
            <person name="Sun H."/>
            <person name="Grigoriev I.V."/>
            <person name="Van Elsas J.D."/>
            <person name="Nichols N.N."/>
        </authorList>
    </citation>
    <scope>NUCLEOTIDE SEQUENCE [LARGE SCALE GENOMIC DNA]</scope>
    <source>
        <strain evidence="7 8">NRRL 30616</strain>
    </source>
</reference>
<protein>
    <submittedName>
        <fullName evidence="7">Cytochrome P450</fullName>
    </submittedName>
</protein>
<dbReference type="InParanoid" id="A0A1J7J8Z6"/>
<accession>A0A1J7J8Z6</accession>
<evidence type="ECO:0000256" key="2">
    <source>
        <dbReference type="ARBA" id="ARBA00022617"/>
    </source>
</evidence>
<sequence length="525" mass="59694">MESFPWFNPNDTSSRTQTLAIIGTAFIVVAALLLQAVYRLTFHPLAKIPGPRLAAVTDYWRWYYEMKGVLPFKLKQLQAECNWPLIFRVGPNHVVVHDPTQYDVIYRVNSQFLKDRGFYEKWASGRNGGTTVTACDKQKHSARRKETMAQLSKQKVQALHPLVSEKLARVLGHVQQLSDSRRPVNVFYAWRCMTLDIISEFAFGRCLNALENPDFKCEMIDTMDHFVSHFNYVIRLPSFVLSLVMKPILRDIVPGAESMRVFFKWANTCVVDFRRNKDKHCLLDTLLDPDTPGEKLTVAQIQSEAEDTLVAGSDTTALTLTYACVNLARHPHLWERLYQEIMPVYGPPDGFPTLRPLENIPLLVACVKESLRLASPSPGYLWRTVPEQGYTLDVHGGSDKETYFVPPGTSIGMSAWVEHFDEDVFPDAEEFRPSRWLGPDNGTSGPDGDLDRYLVPFSKGSRQCGGLNLAYLEIYLALSAMIVRFRIKGEAEPGKPMVQREQFVGFLQDSEWNIFFEPRTVEEGA</sequence>
<dbReference type="Gene3D" id="1.10.630.10">
    <property type="entry name" value="Cytochrome P450"/>
    <property type="match status" value="1"/>
</dbReference>
<dbReference type="CDD" id="cd11062">
    <property type="entry name" value="CYP58-like"/>
    <property type="match status" value="1"/>
</dbReference>
<dbReference type="AlphaFoldDB" id="A0A1J7J8Z6"/>
<evidence type="ECO:0000256" key="5">
    <source>
        <dbReference type="PIRSR" id="PIRSR602401-1"/>
    </source>
</evidence>
<keyword evidence="6" id="KW-1133">Transmembrane helix</keyword>
<comment type="similarity">
    <text evidence="1">Belongs to the cytochrome P450 family.</text>
</comment>
<evidence type="ECO:0000313" key="7">
    <source>
        <dbReference type="EMBL" id="OIW25652.1"/>
    </source>
</evidence>